<dbReference type="EMBL" id="DWUP01000152">
    <property type="protein sequence ID" value="HJD53375.1"/>
    <property type="molecule type" value="Genomic_DNA"/>
</dbReference>
<organism evidence="1 2">
    <name type="scientific">Candidatus Avibacteroides avistercoris</name>
    <dbReference type="NCBI Taxonomy" id="2840690"/>
    <lineage>
        <taxon>Bacteria</taxon>
        <taxon>Pseudomonadati</taxon>
        <taxon>Bacteroidota</taxon>
        <taxon>Bacteroidia</taxon>
        <taxon>Bacteroidales</taxon>
        <taxon>Bacteroidaceae</taxon>
        <taxon>Bacteroidaceae incertae sedis</taxon>
        <taxon>Candidatus Avibacteroides</taxon>
    </lineage>
</organism>
<name>A0A9D2ZUE4_9BACT</name>
<accession>A0A9D2ZUE4</accession>
<protein>
    <submittedName>
        <fullName evidence="1">T9SS type A sorting domain-containing protein</fullName>
    </submittedName>
</protein>
<feature type="non-terminal residue" evidence="1">
    <location>
        <position position="1"/>
    </location>
</feature>
<evidence type="ECO:0000313" key="2">
    <source>
        <dbReference type="Proteomes" id="UP000787625"/>
    </source>
</evidence>
<reference evidence="1" key="1">
    <citation type="journal article" date="2021" name="PeerJ">
        <title>Extensive microbial diversity within the chicken gut microbiome revealed by metagenomics and culture.</title>
        <authorList>
            <person name="Gilroy R."/>
            <person name="Ravi A."/>
            <person name="Getino M."/>
            <person name="Pursley I."/>
            <person name="Horton D.L."/>
            <person name="Alikhan N.F."/>
            <person name="Baker D."/>
            <person name="Gharbi K."/>
            <person name="Hall N."/>
            <person name="Watson M."/>
            <person name="Adriaenssens E.M."/>
            <person name="Foster-Nyarko E."/>
            <person name="Jarju S."/>
            <person name="Secka A."/>
            <person name="Antonio M."/>
            <person name="Oren A."/>
            <person name="Chaudhuri R.R."/>
            <person name="La Ragione R."/>
            <person name="Hildebrand F."/>
            <person name="Pallen M.J."/>
        </authorList>
    </citation>
    <scope>NUCLEOTIDE SEQUENCE</scope>
    <source>
        <strain evidence="1">MalCec1-1739</strain>
    </source>
</reference>
<dbReference type="AlphaFoldDB" id="A0A9D2ZUE4"/>
<sequence>TYLANNSEWTHVTMTVTSPATTTSMQFALRVYGGATVAVANPMMVEGTGSGLSDAQAAKTGIYSANGSVYVLSDGVGTVEVYNLLGQLVRTEQVSDGCNELTGLDKGQVYVVRYGEKAQKVIL</sequence>
<reference evidence="1" key="2">
    <citation type="submission" date="2021-04" db="EMBL/GenBank/DDBJ databases">
        <authorList>
            <person name="Gilroy R."/>
        </authorList>
    </citation>
    <scope>NUCLEOTIDE SEQUENCE</scope>
    <source>
        <strain evidence="1">MalCec1-1739</strain>
    </source>
</reference>
<comment type="caution">
    <text evidence="1">The sequence shown here is derived from an EMBL/GenBank/DDBJ whole genome shotgun (WGS) entry which is preliminary data.</text>
</comment>
<dbReference type="Proteomes" id="UP000787625">
    <property type="component" value="Unassembled WGS sequence"/>
</dbReference>
<gene>
    <name evidence="1" type="ORF">IAA93_06600</name>
</gene>
<evidence type="ECO:0000313" key="1">
    <source>
        <dbReference type="EMBL" id="HJD53375.1"/>
    </source>
</evidence>
<proteinExistence type="predicted"/>